<evidence type="ECO:0000256" key="1">
    <source>
        <dbReference type="SAM" id="Phobius"/>
    </source>
</evidence>
<accession>A0A2R6AUD3</accession>
<reference evidence="2 3" key="1">
    <citation type="submission" date="2017-04" db="EMBL/GenBank/DDBJ databases">
        <title>Novel microbial lineages endemic to geothermal iron-oxide mats fill important gaps in the evolutionary history of Archaea.</title>
        <authorList>
            <person name="Jay Z.J."/>
            <person name="Beam J.P."/>
            <person name="Dlakic M."/>
            <person name="Rusch D.B."/>
            <person name="Kozubal M.A."/>
            <person name="Inskeep W.P."/>
        </authorList>
    </citation>
    <scope>NUCLEOTIDE SEQUENCE [LARGE SCALE GENOMIC DNA]</scope>
    <source>
        <strain evidence="2">OSP_D</strain>
    </source>
</reference>
<sequence length="207" mass="22117">MIITSSIFVVIILVGVIISFTLLLHPNTPNRGGVASTSTQTTQSLVSVVPQRVVLGVLPNPHNSSTQVLPADTLVWETYTLSNTTILVGAEIAIVILPQNYNSNITLAVYVNGTLLNQETFKIPPPIGNDNSSSFVYGGTFEVPIERTVSSGSIVALAVFSQTPITVYVSNSGSTFAKQINKLLPYQLPASASVLPYLVEMYAYTNA</sequence>
<dbReference type="AlphaFoldDB" id="A0A2R6AUD3"/>
<keyword evidence="1" id="KW-0472">Membrane</keyword>
<feature type="transmembrane region" description="Helical" evidence="1">
    <location>
        <begin position="6"/>
        <end position="24"/>
    </location>
</feature>
<comment type="caution">
    <text evidence="2">The sequence shown here is derived from an EMBL/GenBank/DDBJ whole genome shotgun (WGS) entry which is preliminary data.</text>
</comment>
<evidence type="ECO:0000313" key="3">
    <source>
        <dbReference type="Proteomes" id="UP000240322"/>
    </source>
</evidence>
<dbReference type="Proteomes" id="UP000240322">
    <property type="component" value="Unassembled WGS sequence"/>
</dbReference>
<name>A0A2R6AUD3_9ARCH</name>
<proteinExistence type="predicted"/>
<evidence type="ECO:0000313" key="2">
    <source>
        <dbReference type="EMBL" id="PSN89980.1"/>
    </source>
</evidence>
<keyword evidence="1" id="KW-0812">Transmembrane</keyword>
<keyword evidence="1" id="KW-1133">Transmembrane helix</keyword>
<organism evidence="2 3">
    <name type="scientific">Candidatus Marsarchaeota G2 archaeon OSP_D</name>
    <dbReference type="NCBI Taxonomy" id="1978157"/>
    <lineage>
        <taxon>Archaea</taxon>
        <taxon>Candidatus Marsarchaeota</taxon>
        <taxon>Candidatus Marsarchaeota group 2</taxon>
    </lineage>
</organism>
<dbReference type="EMBL" id="NEXE01000078">
    <property type="protein sequence ID" value="PSN89980.1"/>
    <property type="molecule type" value="Genomic_DNA"/>
</dbReference>
<gene>
    <name evidence="2" type="ORF">B9Q03_07765</name>
</gene>
<protein>
    <submittedName>
        <fullName evidence="2">Uncharacterized protein</fullName>
    </submittedName>
</protein>